<feature type="region of interest" description="Disordered" evidence="1">
    <location>
        <begin position="1"/>
        <end position="21"/>
    </location>
</feature>
<sequence length="157" mass="17390">MAGKDKKEDHPLNPGNTLPALRPIASDCIKRDTGIFRLKEIAALSSRRSQNDYRDAWKRIRPQPETSLDKAARSLNGCCAGKATKLQDVSPGDELGGSHLEKCESEVGRRGLGDKASRLDYLIPSAAILRSRLESDLVVTADLFQFISPLNFFYYLP</sequence>
<proteinExistence type="predicted"/>
<evidence type="ECO:0000313" key="3">
    <source>
        <dbReference type="Proteomes" id="UP000326950"/>
    </source>
</evidence>
<keyword evidence="3" id="KW-1185">Reference proteome</keyword>
<evidence type="ECO:0000313" key="2">
    <source>
        <dbReference type="EMBL" id="KAE8167552.1"/>
    </source>
</evidence>
<evidence type="ECO:0000256" key="1">
    <source>
        <dbReference type="SAM" id="MobiDB-lite"/>
    </source>
</evidence>
<organism evidence="2 3">
    <name type="scientific">Aspergillus tamarii</name>
    <dbReference type="NCBI Taxonomy" id="41984"/>
    <lineage>
        <taxon>Eukaryota</taxon>
        <taxon>Fungi</taxon>
        <taxon>Dikarya</taxon>
        <taxon>Ascomycota</taxon>
        <taxon>Pezizomycotina</taxon>
        <taxon>Eurotiomycetes</taxon>
        <taxon>Eurotiomycetidae</taxon>
        <taxon>Eurotiales</taxon>
        <taxon>Aspergillaceae</taxon>
        <taxon>Aspergillus</taxon>
        <taxon>Aspergillus subgen. Circumdati</taxon>
    </lineage>
</organism>
<dbReference type="EMBL" id="ML738589">
    <property type="protein sequence ID" value="KAE8167552.1"/>
    <property type="molecule type" value="Genomic_DNA"/>
</dbReference>
<dbReference type="AlphaFoldDB" id="A0A5N6V9C0"/>
<reference evidence="2 3" key="1">
    <citation type="submission" date="2019-04" db="EMBL/GenBank/DDBJ databases">
        <title>Friends and foes A comparative genomics study of 23 Aspergillus species from section Flavi.</title>
        <authorList>
            <consortium name="DOE Joint Genome Institute"/>
            <person name="Kjaerbolling I."/>
            <person name="Vesth T."/>
            <person name="Frisvad J.C."/>
            <person name="Nybo J.L."/>
            <person name="Theobald S."/>
            <person name="Kildgaard S."/>
            <person name="Isbrandt T."/>
            <person name="Kuo A."/>
            <person name="Sato A."/>
            <person name="Lyhne E.K."/>
            <person name="Kogle M.E."/>
            <person name="Wiebenga A."/>
            <person name="Kun R.S."/>
            <person name="Lubbers R.J."/>
            <person name="Makela M.R."/>
            <person name="Barry K."/>
            <person name="Chovatia M."/>
            <person name="Clum A."/>
            <person name="Daum C."/>
            <person name="Haridas S."/>
            <person name="He G."/>
            <person name="LaButti K."/>
            <person name="Lipzen A."/>
            <person name="Mondo S."/>
            <person name="Riley R."/>
            <person name="Salamov A."/>
            <person name="Simmons B.A."/>
            <person name="Magnuson J.K."/>
            <person name="Henrissat B."/>
            <person name="Mortensen U.H."/>
            <person name="Larsen T.O."/>
            <person name="Devries R.P."/>
            <person name="Grigoriev I.V."/>
            <person name="Machida M."/>
            <person name="Baker S.E."/>
            <person name="Andersen M.R."/>
        </authorList>
    </citation>
    <scope>NUCLEOTIDE SEQUENCE [LARGE SCALE GENOMIC DNA]</scope>
    <source>
        <strain evidence="2 3">CBS 117626</strain>
    </source>
</reference>
<feature type="compositionally biased region" description="Basic and acidic residues" evidence="1">
    <location>
        <begin position="1"/>
        <end position="11"/>
    </location>
</feature>
<protein>
    <submittedName>
        <fullName evidence="2">Uncharacterized protein</fullName>
    </submittedName>
</protein>
<accession>A0A5N6V9C0</accession>
<gene>
    <name evidence="2" type="ORF">BDV40DRAFT_295654</name>
</gene>
<dbReference type="Proteomes" id="UP000326950">
    <property type="component" value="Unassembled WGS sequence"/>
</dbReference>
<name>A0A5N6V9C0_ASPTM</name>